<comment type="caution">
    <text evidence="6">The sequence shown here is derived from an EMBL/GenBank/DDBJ whole genome shotgun (WGS) entry which is preliminary data.</text>
</comment>
<dbReference type="PANTHER" id="PTHR34451:SF15">
    <property type="entry name" value="PHD-TYPE DOMAIN-CONTAINING PROTEIN"/>
    <property type="match status" value="1"/>
</dbReference>
<evidence type="ECO:0000259" key="5">
    <source>
        <dbReference type="SMART" id="SM00249"/>
    </source>
</evidence>
<organism evidence="6 7">
    <name type="scientific">Linum tenue</name>
    <dbReference type="NCBI Taxonomy" id="586396"/>
    <lineage>
        <taxon>Eukaryota</taxon>
        <taxon>Viridiplantae</taxon>
        <taxon>Streptophyta</taxon>
        <taxon>Embryophyta</taxon>
        <taxon>Tracheophyta</taxon>
        <taxon>Spermatophyta</taxon>
        <taxon>Magnoliopsida</taxon>
        <taxon>eudicotyledons</taxon>
        <taxon>Gunneridae</taxon>
        <taxon>Pentapetalae</taxon>
        <taxon>rosids</taxon>
        <taxon>fabids</taxon>
        <taxon>Malpighiales</taxon>
        <taxon>Linaceae</taxon>
        <taxon>Linum</taxon>
    </lineage>
</organism>
<protein>
    <recommendedName>
        <fullName evidence="5">Zinc finger PHD-type domain-containing protein</fullName>
    </recommendedName>
</protein>
<keyword evidence="2" id="KW-0863">Zinc-finger</keyword>
<dbReference type="PANTHER" id="PTHR34451">
    <property type="entry name" value="PHD FINGER FAMILY PROTEIN"/>
    <property type="match status" value="1"/>
</dbReference>
<evidence type="ECO:0000313" key="6">
    <source>
        <dbReference type="EMBL" id="CAI0540901.1"/>
    </source>
</evidence>
<evidence type="ECO:0000256" key="4">
    <source>
        <dbReference type="SAM" id="MobiDB-lite"/>
    </source>
</evidence>
<dbReference type="InterPro" id="IPR011011">
    <property type="entry name" value="Znf_FYVE_PHD"/>
</dbReference>
<feature type="domain" description="Zinc finger PHD-type" evidence="5">
    <location>
        <begin position="69"/>
        <end position="120"/>
    </location>
</feature>
<feature type="region of interest" description="Disordered" evidence="4">
    <location>
        <begin position="1"/>
        <end position="33"/>
    </location>
</feature>
<gene>
    <name evidence="6" type="ORF">LITE_LOCUS41878</name>
</gene>
<dbReference type="InterPro" id="IPR019786">
    <property type="entry name" value="Zinc_finger_PHD-type_CS"/>
</dbReference>
<keyword evidence="1" id="KW-0479">Metal-binding</keyword>
<dbReference type="Proteomes" id="UP001154282">
    <property type="component" value="Unassembled WGS sequence"/>
</dbReference>
<reference evidence="6" key="1">
    <citation type="submission" date="2022-08" db="EMBL/GenBank/DDBJ databases">
        <authorList>
            <person name="Gutierrez-Valencia J."/>
        </authorList>
    </citation>
    <scope>NUCLEOTIDE SEQUENCE</scope>
</reference>
<dbReference type="SMART" id="SM00249">
    <property type="entry name" value="PHD"/>
    <property type="match status" value="1"/>
</dbReference>
<dbReference type="PROSITE" id="PS01359">
    <property type="entry name" value="ZF_PHD_1"/>
    <property type="match status" value="1"/>
</dbReference>
<dbReference type="InterPro" id="IPR001965">
    <property type="entry name" value="Znf_PHD"/>
</dbReference>
<evidence type="ECO:0000313" key="7">
    <source>
        <dbReference type="Proteomes" id="UP001154282"/>
    </source>
</evidence>
<sequence length="212" mass="22732">MNPSPNSNPNPNPKPYPTAPHAARTQSSSSGDCDNCATRSPWLLHHVRLRRMLRRLCTSCVLRLHPSSFCPICFSIHGVKQPDREPGELLRCSNCASLTHSRCAPSHPLPPFPFLCPPCSDPTFSFFSPPPGSRVSIDAKMATALLCAAKIAASSMAEAVRAAEEEAGRRAKEAAVCRKRVKEALDKVSAVAAAAKKKTVPPPESGKPKSTA</sequence>
<dbReference type="EMBL" id="CAMGYJ010000009">
    <property type="protein sequence ID" value="CAI0540901.1"/>
    <property type="molecule type" value="Genomic_DNA"/>
</dbReference>
<keyword evidence="7" id="KW-1185">Reference proteome</keyword>
<accession>A0AAV0Q820</accession>
<proteinExistence type="predicted"/>
<keyword evidence="3" id="KW-0862">Zinc</keyword>
<name>A0AAV0Q820_9ROSI</name>
<feature type="compositionally biased region" description="Pro residues" evidence="4">
    <location>
        <begin position="1"/>
        <end position="18"/>
    </location>
</feature>
<evidence type="ECO:0000256" key="3">
    <source>
        <dbReference type="ARBA" id="ARBA00022833"/>
    </source>
</evidence>
<dbReference type="SUPFAM" id="SSF57903">
    <property type="entry name" value="FYVE/PHD zinc finger"/>
    <property type="match status" value="1"/>
</dbReference>
<evidence type="ECO:0000256" key="1">
    <source>
        <dbReference type="ARBA" id="ARBA00022723"/>
    </source>
</evidence>
<dbReference type="GO" id="GO:0008270">
    <property type="term" value="F:zinc ion binding"/>
    <property type="evidence" value="ECO:0007669"/>
    <property type="project" value="UniProtKB-KW"/>
</dbReference>
<dbReference type="AlphaFoldDB" id="A0AAV0Q820"/>
<evidence type="ECO:0000256" key="2">
    <source>
        <dbReference type="ARBA" id="ARBA00022771"/>
    </source>
</evidence>
<feature type="region of interest" description="Disordered" evidence="4">
    <location>
        <begin position="192"/>
        <end position="212"/>
    </location>
</feature>